<protein>
    <submittedName>
        <fullName evidence="1">Uncharacterized protein</fullName>
    </submittedName>
</protein>
<dbReference type="EMBL" id="MVBM01000005">
    <property type="protein sequence ID" value="OOK71798.1"/>
    <property type="molecule type" value="Genomic_DNA"/>
</dbReference>
<gene>
    <name evidence="1" type="ORF">BZL30_5678</name>
</gene>
<evidence type="ECO:0000313" key="2">
    <source>
        <dbReference type="Proteomes" id="UP000189229"/>
    </source>
</evidence>
<comment type="caution">
    <text evidence="1">The sequence shown here is derived from an EMBL/GenBank/DDBJ whole genome shotgun (WGS) entry which is preliminary data.</text>
</comment>
<dbReference type="AlphaFoldDB" id="A0A1V3WYH7"/>
<reference evidence="1 2" key="1">
    <citation type="submission" date="2017-02" db="EMBL/GenBank/DDBJ databases">
        <title>Complete genome sequences of Mycobacterium kansasii strains isolated from rhesus macaques.</title>
        <authorList>
            <person name="Panda A."/>
            <person name="Nagaraj S."/>
            <person name="Zhao X."/>
            <person name="Tettelin H."/>
            <person name="Detolla L.J."/>
        </authorList>
    </citation>
    <scope>NUCLEOTIDE SEQUENCE [LARGE SCALE GENOMIC DNA]</scope>
    <source>
        <strain evidence="1 2">11-3813</strain>
    </source>
</reference>
<sequence length="72" mass="8123">MPWRDCHGTCLNSCIRSTFPAAWTATGSWATTFTHKHPASNRWLVKYPKLPLEFRADLLVIAQPAPANEADR</sequence>
<organism evidence="1 2">
    <name type="scientific">Mycobacterium kansasii</name>
    <dbReference type="NCBI Taxonomy" id="1768"/>
    <lineage>
        <taxon>Bacteria</taxon>
        <taxon>Bacillati</taxon>
        <taxon>Actinomycetota</taxon>
        <taxon>Actinomycetes</taxon>
        <taxon>Mycobacteriales</taxon>
        <taxon>Mycobacteriaceae</taxon>
        <taxon>Mycobacterium</taxon>
    </lineage>
</organism>
<proteinExistence type="predicted"/>
<evidence type="ECO:0000313" key="1">
    <source>
        <dbReference type="EMBL" id="OOK71798.1"/>
    </source>
</evidence>
<dbReference type="Proteomes" id="UP000189229">
    <property type="component" value="Unassembled WGS sequence"/>
</dbReference>
<accession>A0A1V3WYH7</accession>
<name>A0A1V3WYH7_MYCKA</name>